<dbReference type="Proteomes" id="UP001642540">
    <property type="component" value="Unassembled WGS sequence"/>
</dbReference>
<evidence type="ECO:0000313" key="2">
    <source>
        <dbReference type="EMBL" id="CAL8094964.1"/>
    </source>
</evidence>
<dbReference type="EMBL" id="CAXLJM020000027">
    <property type="protein sequence ID" value="CAL8094964.1"/>
    <property type="molecule type" value="Genomic_DNA"/>
</dbReference>
<keyword evidence="3" id="KW-1185">Reference proteome</keyword>
<keyword evidence="1" id="KW-0175">Coiled coil</keyword>
<reference evidence="2 3" key="1">
    <citation type="submission" date="2024-08" db="EMBL/GenBank/DDBJ databases">
        <authorList>
            <person name="Cucini C."/>
            <person name="Frati F."/>
        </authorList>
    </citation>
    <scope>NUCLEOTIDE SEQUENCE [LARGE SCALE GENOMIC DNA]</scope>
</reference>
<accession>A0ABP1QAF3</accession>
<dbReference type="Gene3D" id="1.10.287.1490">
    <property type="match status" value="1"/>
</dbReference>
<sequence length="165" mass="19335">MKRLQTEADNMTRQIQSMQEINKKQQLEITKNMQQLKALQQQTMTLQAGNQTLQNEKKLFADENKKIADEREKLWAEFQTSRLEVSSLKNAHVERDNNLEQVSKEIDNVNKLLEEQKITVKAVKSIARKYKKQYEDLLKEQEERGIAITQCPGQPDGSKRRDCQM</sequence>
<proteinExistence type="predicted"/>
<gene>
    <name evidence="2" type="ORF">ODALV1_LOCUS8939</name>
</gene>
<evidence type="ECO:0000313" key="3">
    <source>
        <dbReference type="Proteomes" id="UP001642540"/>
    </source>
</evidence>
<protein>
    <submittedName>
        <fullName evidence="2">Uncharacterized protein</fullName>
    </submittedName>
</protein>
<evidence type="ECO:0000256" key="1">
    <source>
        <dbReference type="SAM" id="Coils"/>
    </source>
</evidence>
<name>A0ABP1QAF3_9HEXA</name>
<feature type="coiled-coil region" evidence="1">
    <location>
        <begin position="99"/>
        <end position="144"/>
    </location>
</feature>
<comment type="caution">
    <text evidence="2">The sequence shown here is derived from an EMBL/GenBank/DDBJ whole genome shotgun (WGS) entry which is preliminary data.</text>
</comment>
<organism evidence="2 3">
    <name type="scientific">Orchesella dallaii</name>
    <dbReference type="NCBI Taxonomy" id="48710"/>
    <lineage>
        <taxon>Eukaryota</taxon>
        <taxon>Metazoa</taxon>
        <taxon>Ecdysozoa</taxon>
        <taxon>Arthropoda</taxon>
        <taxon>Hexapoda</taxon>
        <taxon>Collembola</taxon>
        <taxon>Entomobryomorpha</taxon>
        <taxon>Entomobryoidea</taxon>
        <taxon>Orchesellidae</taxon>
        <taxon>Orchesellinae</taxon>
        <taxon>Orchesella</taxon>
    </lineage>
</organism>
<feature type="coiled-coil region" evidence="1">
    <location>
        <begin position="1"/>
        <end position="73"/>
    </location>
</feature>